<protein>
    <recommendedName>
        <fullName evidence="7">Phosphatidylglycerol--prolipoprotein diacylglyceryl transferase</fullName>
        <ecNumber evidence="7">2.5.1.145</ecNumber>
    </recommendedName>
</protein>
<evidence type="ECO:0000313" key="9">
    <source>
        <dbReference type="Proteomes" id="UP000245489"/>
    </source>
</evidence>
<accession>A0A316DGL2</accession>
<dbReference type="GO" id="GO:0042158">
    <property type="term" value="P:lipoprotein biosynthetic process"/>
    <property type="evidence" value="ECO:0007669"/>
    <property type="project" value="UniProtKB-UniRule"/>
</dbReference>
<dbReference type="UniPathway" id="UPA00664"/>
<feature type="transmembrane region" description="Helical" evidence="7">
    <location>
        <begin position="208"/>
        <end position="226"/>
    </location>
</feature>
<dbReference type="NCBIfam" id="TIGR00544">
    <property type="entry name" value="lgt"/>
    <property type="match status" value="1"/>
</dbReference>
<feature type="transmembrane region" description="Helical" evidence="7">
    <location>
        <begin position="182"/>
        <end position="201"/>
    </location>
</feature>
<comment type="pathway">
    <text evidence="7">Protein modification; lipoprotein biosynthesis (diacylglyceryl transfer).</text>
</comment>
<keyword evidence="9" id="KW-1185">Reference proteome</keyword>
<comment type="catalytic activity">
    <reaction evidence="7">
        <text>L-cysteinyl-[prolipoprotein] + a 1,2-diacyl-sn-glycero-3-phospho-(1'-sn-glycerol) = an S-1,2-diacyl-sn-glyceryl-L-cysteinyl-[prolipoprotein] + sn-glycerol 1-phosphate + H(+)</text>
        <dbReference type="Rhea" id="RHEA:56712"/>
        <dbReference type="Rhea" id="RHEA-COMP:14679"/>
        <dbReference type="Rhea" id="RHEA-COMP:14680"/>
        <dbReference type="ChEBI" id="CHEBI:15378"/>
        <dbReference type="ChEBI" id="CHEBI:29950"/>
        <dbReference type="ChEBI" id="CHEBI:57685"/>
        <dbReference type="ChEBI" id="CHEBI:64716"/>
        <dbReference type="ChEBI" id="CHEBI:140658"/>
        <dbReference type="EC" id="2.5.1.145"/>
    </reaction>
</comment>
<dbReference type="Proteomes" id="UP000245489">
    <property type="component" value="Unassembled WGS sequence"/>
</dbReference>
<keyword evidence="5 7" id="KW-1133">Transmembrane helix</keyword>
<feature type="transmembrane region" description="Helical" evidence="7">
    <location>
        <begin position="96"/>
        <end position="116"/>
    </location>
</feature>
<dbReference type="RefSeq" id="WP_109745468.1">
    <property type="nucleotide sequence ID" value="NZ_QGGO01000045.1"/>
</dbReference>
<feature type="transmembrane region" description="Helical" evidence="7">
    <location>
        <begin position="246"/>
        <end position="264"/>
    </location>
</feature>
<reference evidence="8 9" key="1">
    <citation type="submission" date="2018-05" db="EMBL/GenBank/DDBJ databases">
        <title>Genomic Encyclopedia of Archaeal and Bacterial Type Strains, Phase II (KMG-II): from individual species to whole genera.</title>
        <authorList>
            <person name="Goeker M."/>
        </authorList>
    </citation>
    <scope>NUCLEOTIDE SEQUENCE [LARGE SCALE GENOMIC DNA]</scope>
    <source>
        <strain evidence="8 9">DSM 22214</strain>
    </source>
</reference>
<dbReference type="GO" id="GO:0008961">
    <property type="term" value="F:phosphatidylglycerol-prolipoprotein diacylglyceryl transferase activity"/>
    <property type="evidence" value="ECO:0007669"/>
    <property type="project" value="UniProtKB-UniRule"/>
</dbReference>
<keyword evidence="6 7" id="KW-0472">Membrane</keyword>
<evidence type="ECO:0000256" key="5">
    <source>
        <dbReference type="ARBA" id="ARBA00022989"/>
    </source>
</evidence>
<dbReference type="OrthoDB" id="871140at2"/>
<dbReference type="GO" id="GO:0005886">
    <property type="term" value="C:plasma membrane"/>
    <property type="evidence" value="ECO:0007669"/>
    <property type="project" value="UniProtKB-SubCell"/>
</dbReference>
<sequence length="272" mass="31293">MLAYIDWHTSPVIFEIFGFPLRWYGLMFAGAFLVGYQVLSYMFKKEGRPIEQADELLLYAMVATVIGARMGHYFFYEYPLLLSNPVKFFIDMVVPPYSGLASHGAAIGLFTAFYIFSKKRNIPYLYVTDRIVPTVALGGAFIRFGNLMNSEIVGKPTDVPWAFRFFNDLEHPVLLPRHPAQLYESLSCILLFLLLMWIWSLKKENTRQGLMTGVFLIILFTLRFLYEFVKENQVNFENGMQFNMGQILSIPALLFGAGILVYAFRKKTTQNS</sequence>
<dbReference type="HAMAP" id="MF_01147">
    <property type="entry name" value="Lgt"/>
    <property type="match status" value="1"/>
</dbReference>
<name>A0A316DGL2_9BACT</name>
<proteinExistence type="inferred from homology"/>
<feature type="transmembrane region" description="Helical" evidence="7">
    <location>
        <begin position="56"/>
        <end position="76"/>
    </location>
</feature>
<keyword evidence="8" id="KW-0449">Lipoprotein</keyword>
<dbReference type="InterPro" id="IPR001640">
    <property type="entry name" value="Lgt"/>
</dbReference>
<feature type="transmembrane region" description="Helical" evidence="7">
    <location>
        <begin position="123"/>
        <end position="142"/>
    </location>
</feature>
<feature type="transmembrane region" description="Helical" evidence="7">
    <location>
        <begin position="23"/>
        <end position="44"/>
    </location>
</feature>
<dbReference type="PANTHER" id="PTHR30589">
    <property type="entry name" value="PROLIPOPROTEIN DIACYLGLYCERYL TRANSFERASE"/>
    <property type="match status" value="1"/>
</dbReference>
<evidence type="ECO:0000256" key="2">
    <source>
        <dbReference type="ARBA" id="ARBA00022475"/>
    </source>
</evidence>
<dbReference type="PANTHER" id="PTHR30589:SF0">
    <property type="entry name" value="PHOSPHATIDYLGLYCEROL--PROLIPOPROTEIN DIACYLGLYCERYL TRANSFERASE"/>
    <property type="match status" value="1"/>
</dbReference>
<comment type="similarity">
    <text evidence="1 7">Belongs to the Lgt family.</text>
</comment>
<evidence type="ECO:0000256" key="6">
    <source>
        <dbReference type="ARBA" id="ARBA00023136"/>
    </source>
</evidence>
<comment type="subcellular location">
    <subcellularLocation>
        <location evidence="7">Cell membrane</location>
        <topology evidence="7">Multi-pass membrane protein</topology>
    </subcellularLocation>
</comment>
<comment type="caution">
    <text evidence="8">The sequence shown here is derived from an EMBL/GenBank/DDBJ whole genome shotgun (WGS) entry which is preliminary data.</text>
</comment>
<organism evidence="8 9">
    <name type="scientific">Arcicella aurantiaca</name>
    <dbReference type="NCBI Taxonomy" id="591202"/>
    <lineage>
        <taxon>Bacteria</taxon>
        <taxon>Pseudomonadati</taxon>
        <taxon>Bacteroidota</taxon>
        <taxon>Cytophagia</taxon>
        <taxon>Cytophagales</taxon>
        <taxon>Flectobacillaceae</taxon>
        <taxon>Arcicella</taxon>
    </lineage>
</organism>
<dbReference type="EMBL" id="QGGO01000045">
    <property type="protein sequence ID" value="PWK16758.1"/>
    <property type="molecule type" value="Genomic_DNA"/>
</dbReference>
<evidence type="ECO:0000313" key="8">
    <source>
        <dbReference type="EMBL" id="PWK16758.1"/>
    </source>
</evidence>
<keyword evidence="4 7" id="KW-0812">Transmembrane</keyword>
<evidence type="ECO:0000256" key="4">
    <source>
        <dbReference type="ARBA" id="ARBA00022692"/>
    </source>
</evidence>
<evidence type="ECO:0000256" key="3">
    <source>
        <dbReference type="ARBA" id="ARBA00022679"/>
    </source>
</evidence>
<dbReference type="EC" id="2.5.1.145" evidence="7"/>
<feature type="binding site" evidence="7">
    <location>
        <position position="143"/>
    </location>
    <ligand>
        <name>a 1,2-diacyl-sn-glycero-3-phospho-(1'-sn-glycerol)</name>
        <dbReference type="ChEBI" id="CHEBI:64716"/>
    </ligand>
</feature>
<comment type="function">
    <text evidence="7">Catalyzes the transfer of the diacylglyceryl group from phosphatidylglycerol to the sulfhydryl group of the N-terminal cysteine of a prolipoprotein, the first step in the formation of mature lipoproteins.</text>
</comment>
<keyword evidence="3 7" id="KW-0808">Transferase</keyword>
<dbReference type="Pfam" id="PF01790">
    <property type="entry name" value="LGT"/>
    <property type="match status" value="1"/>
</dbReference>
<keyword evidence="2 7" id="KW-1003">Cell membrane</keyword>
<evidence type="ECO:0000256" key="7">
    <source>
        <dbReference type="HAMAP-Rule" id="MF_01147"/>
    </source>
</evidence>
<dbReference type="AlphaFoldDB" id="A0A316DGL2"/>
<evidence type="ECO:0000256" key="1">
    <source>
        <dbReference type="ARBA" id="ARBA00007150"/>
    </source>
</evidence>
<gene>
    <name evidence="7" type="primary">lgt</name>
    <name evidence="8" type="ORF">LV89_04781</name>
</gene>